<dbReference type="Pfam" id="PF05292">
    <property type="entry name" value="MCD"/>
    <property type="match status" value="1"/>
</dbReference>
<evidence type="ECO:0000259" key="1">
    <source>
        <dbReference type="Pfam" id="PF05292"/>
    </source>
</evidence>
<dbReference type="InterPro" id="IPR042303">
    <property type="entry name" value="Malonyl_CoA_deC_C_sf"/>
</dbReference>
<accession>A0A7U7GA35</accession>
<dbReference type="PANTHER" id="PTHR28641:SF1">
    <property type="entry name" value="MALONYL-COA DECARBOXYLASE, MITOCHONDRIAL"/>
    <property type="match status" value="1"/>
</dbReference>
<dbReference type="EC" id="4.1.1.9" evidence="3"/>
<keyword evidence="3" id="KW-0456">Lyase</keyword>
<evidence type="ECO:0000313" key="4">
    <source>
        <dbReference type="Proteomes" id="UP000019184"/>
    </source>
</evidence>
<dbReference type="InterPro" id="IPR038917">
    <property type="entry name" value="Malonyl_CoA_deC"/>
</dbReference>
<dbReference type="Proteomes" id="UP000019184">
    <property type="component" value="Unassembled WGS sequence"/>
</dbReference>
<dbReference type="InterPro" id="IPR035372">
    <property type="entry name" value="MCD_N"/>
</dbReference>
<feature type="domain" description="Malonyl-CoA decarboxylase C-terminal" evidence="1">
    <location>
        <begin position="193"/>
        <end position="456"/>
    </location>
</feature>
<dbReference type="RefSeq" id="WP_051497563.1">
    <property type="nucleotide sequence ID" value="NZ_CBTK010000096.1"/>
</dbReference>
<protein>
    <submittedName>
        <fullName evidence="3">Malonyl-CoA decarboxylase</fullName>
        <ecNumber evidence="3">4.1.1.9</ecNumber>
    </submittedName>
</protein>
<evidence type="ECO:0000259" key="2">
    <source>
        <dbReference type="Pfam" id="PF17408"/>
    </source>
</evidence>
<dbReference type="InterPro" id="IPR007956">
    <property type="entry name" value="Malonyl_CoA_deC_C"/>
</dbReference>
<sequence>MTDLIIHESEITRASLINRTMQNLREAWRDVADWRDGFLSTAPGPNLPEKEVEALKAQMRDCLEGRGGEVSARARAANLGRIYLSLNAKGRKRFLKLLATEFDIDRKAVEQATVNYQQAGDDAEERAKAERALRHALKPPRLRLLTQLNALPEGFHFLVDLRAELLGWRKDDPILAALERDLLSLLISWFDVGFLELRRITWDSPASLLEKMIAYEAVHPIRSWDDLKNRLSPDRRCFAFFHPRMANEPLILVQVALVNGIADNVQTLLDESAPVVATESADTAIFYSISNAHEGLSGINFGNFLIKRVVDELISEFKNLKTFATLSPIPGFRNWLDNTLKAADPDAEAELLTLAERKALATAVGTGNEPVALKTLLQAPDWHQKPELAKALKHPLQRLCARYLVKEKRDGGTAYDRVANFHLSNGSRIERINWLADTSPKGLSQSAGLMVNYLYKLNDIETNHESYRGEGKVMTSSVIRALLKG</sequence>
<dbReference type="Gene3D" id="3.40.630.150">
    <property type="entry name" value="Malonyl-CoA decarboxylase, catalytic domain"/>
    <property type="match status" value="1"/>
</dbReference>
<organism evidence="3 4">
    <name type="scientific">Candidatus Contendobacter odensis Run_B_J11</name>
    <dbReference type="NCBI Taxonomy" id="1400861"/>
    <lineage>
        <taxon>Bacteria</taxon>
        <taxon>Pseudomonadati</taxon>
        <taxon>Pseudomonadota</taxon>
        <taxon>Gammaproteobacteria</taxon>
        <taxon>Candidatus Competibacteraceae</taxon>
        <taxon>Candidatus Contendibacter</taxon>
    </lineage>
</organism>
<proteinExistence type="predicted"/>
<dbReference type="InterPro" id="IPR038351">
    <property type="entry name" value="MCD_N_sf"/>
</dbReference>
<dbReference type="AlphaFoldDB" id="A0A7U7GA35"/>
<dbReference type="Pfam" id="PF17408">
    <property type="entry name" value="MCD_N"/>
    <property type="match status" value="1"/>
</dbReference>
<comment type="caution">
    <text evidence="3">The sequence shown here is derived from an EMBL/GenBank/DDBJ whole genome shotgun (WGS) entry which is preliminary data.</text>
</comment>
<dbReference type="GO" id="GO:0006633">
    <property type="term" value="P:fatty acid biosynthetic process"/>
    <property type="evidence" value="ECO:0007669"/>
    <property type="project" value="InterPro"/>
</dbReference>
<dbReference type="PANTHER" id="PTHR28641">
    <property type="match status" value="1"/>
</dbReference>
<feature type="domain" description="Malonyl-CoA decarboxylase N-terminal" evidence="2">
    <location>
        <begin position="102"/>
        <end position="190"/>
    </location>
</feature>
<dbReference type="GO" id="GO:0050080">
    <property type="term" value="F:malonyl-CoA decarboxylase activity"/>
    <property type="evidence" value="ECO:0007669"/>
    <property type="project" value="UniProtKB-EC"/>
</dbReference>
<dbReference type="OrthoDB" id="5292736at2"/>
<reference evidence="3 4" key="1">
    <citation type="journal article" date="2014" name="ISME J.">
        <title>Candidatus Competibacter-lineage genomes retrieved from metagenomes reveal functional metabolic diversity.</title>
        <authorList>
            <person name="McIlroy S.J."/>
            <person name="Albertsen M."/>
            <person name="Andresen E.K."/>
            <person name="Saunders A.M."/>
            <person name="Kristiansen R."/>
            <person name="Stokholm-Bjerregaard M."/>
            <person name="Nielsen K.L."/>
            <person name="Nielsen P.H."/>
        </authorList>
    </citation>
    <scope>NUCLEOTIDE SEQUENCE [LARGE SCALE GENOMIC DNA]</scope>
    <source>
        <strain evidence="3 4">Run_B_J11</strain>
    </source>
</reference>
<keyword evidence="4" id="KW-1185">Reference proteome</keyword>
<name>A0A7U7GA35_9GAMM</name>
<gene>
    <name evidence="3" type="primary">matA</name>
    <name evidence="3" type="ORF">BN874_1850002</name>
</gene>
<evidence type="ECO:0000313" key="3">
    <source>
        <dbReference type="EMBL" id="CDH44702.1"/>
    </source>
</evidence>
<dbReference type="Gene3D" id="1.20.140.90">
    <property type="entry name" value="Malonyl-CoA decarboxylase, oligemerization domain"/>
    <property type="match status" value="1"/>
</dbReference>
<dbReference type="EMBL" id="CBTK010000096">
    <property type="protein sequence ID" value="CDH44702.1"/>
    <property type="molecule type" value="Genomic_DNA"/>
</dbReference>